<feature type="compositionally biased region" description="Low complexity" evidence="2">
    <location>
        <begin position="1"/>
        <end position="10"/>
    </location>
</feature>
<feature type="transmembrane region" description="Helical" evidence="3">
    <location>
        <begin position="240"/>
        <end position="257"/>
    </location>
</feature>
<proteinExistence type="predicted"/>
<dbReference type="WBParaSite" id="scf7180000423059.g10142">
    <property type="protein sequence ID" value="scf7180000423059.g10142"/>
    <property type="gene ID" value="scf7180000423059.g10142"/>
</dbReference>
<dbReference type="Proteomes" id="UP000887560">
    <property type="component" value="Unplaced"/>
</dbReference>
<evidence type="ECO:0000256" key="3">
    <source>
        <dbReference type="SAM" id="Phobius"/>
    </source>
</evidence>
<feature type="transmembrane region" description="Helical" evidence="3">
    <location>
        <begin position="98"/>
        <end position="119"/>
    </location>
</feature>
<feature type="transmembrane region" description="Helical" evidence="3">
    <location>
        <begin position="215"/>
        <end position="234"/>
    </location>
</feature>
<evidence type="ECO:0000313" key="4">
    <source>
        <dbReference type="Proteomes" id="UP000887560"/>
    </source>
</evidence>
<reference evidence="5" key="1">
    <citation type="submission" date="2022-11" db="UniProtKB">
        <authorList>
            <consortium name="WormBaseParasite"/>
        </authorList>
    </citation>
    <scope>IDENTIFICATION</scope>
</reference>
<keyword evidence="3" id="KW-1133">Transmembrane helix</keyword>
<keyword evidence="3" id="KW-0472">Membrane</keyword>
<dbReference type="Gene3D" id="1.20.1170.10">
    <property type="match status" value="1"/>
</dbReference>
<evidence type="ECO:0000256" key="2">
    <source>
        <dbReference type="SAM" id="MobiDB-lite"/>
    </source>
</evidence>
<keyword evidence="3" id="KW-0812">Transmembrane</keyword>
<name>A0A915P0G7_9BILA</name>
<dbReference type="AlphaFoldDB" id="A0A915P0G7"/>
<feature type="region of interest" description="Disordered" evidence="2">
    <location>
        <begin position="1"/>
        <end position="21"/>
    </location>
</feature>
<evidence type="ECO:0000313" key="5">
    <source>
        <dbReference type="WBParaSite" id="scf7180000423059.g10142"/>
    </source>
</evidence>
<evidence type="ECO:0000256" key="1">
    <source>
        <dbReference type="SAM" id="Coils"/>
    </source>
</evidence>
<feature type="coiled-coil region" evidence="1">
    <location>
        <begin position="32"/>
        <end position="95"/>
    </location>
</feature>
<protein>
    <submittedName>
        <fullName evidence="5">t-SNARE coiled-coil homology domain-containing protein</fullName>
    </submittedName>
</protein>
<feature type="coiled-coil region" evidence="1">
    <location>
        <begin position="158"/>
        <end position="192"/>
    </location>
</feature>
<keyword evidence="1" id="KW-0175">Coiled coil</keyword>
<keyword evidence="4" id="KW-1185">Reference proteome</keyword>
<organism evidence="4 5">
    <name type="scientific">Meloidogyne floridensis</name>
    <dbReference type="NCBI Taxonomy" id="298350"/>
    <lineage>
        <taxon>Eukaryota</taxon>
        <taxon>Metazoa</taxon>
        <taxon>Ecdysozoa</taxon>
        <taxon>Nematoda</taxon>
        <taxon>Chromadorea</taxon>
        <taxon>Rhabditida</taxon>
        <taxon>Tylenchina</taxon>
        <taxon>Tylenchomorpha</taxon>
        <taxon>Tylenchoidea</taxon>
        <taxon>Meloidogynidae</taxon>
        <taxon>Meloidogyninae</taxon>
        <taxon>Meloidogyne</taxon>
    </lineage>
</organism>
<sequence>MVNLGSSSSESDSDDSDNEQQNKRYIALRRKLKKQNILLQILIKQIAKLNETTSNLTKQVAELKEENIELKRKLNDLMNENKKYKEENIKREKRNDNIIEGAGLGGIGGVAAGAIAGAFGGPIGMAIGAGVGAVAGAVSGGILVTEDERIIKNLITTVNELIDINKQVVNEIEEVKEIKEQQNEIVTILEEDNRRNKRLSKNFSNKRRFSFSGEFAGGCLVGAFLGVAACLGALNFPIVGIGLGGGTLAVGIVRYFIFK</sequence>
<accession>A0A915P0G7</accession>
<feature type="transmembrane region" description="Helical" evidence="3">
    <location>
        <begin position="125"/>
        <end position="144"/>
    </location>
</feature>